<gene>
    <name evidence="2" type="ORF">J2S66_000841</name>
</gene>
<dbReference type="GO" id="GO:0003677">
    <property type="term" value="F:DNA binding"/>
    <property type="evidence" value="ECO:0007669"/>
    <property type="project" value="UniProtKB-KW"/>
</dbReference>
<dbReference type="Gene3D" id="3.30.1310.10">
    <property type="entry name" value="Nucleoid-associated protein YbaB-like domain"/>
    <property type="match status" value="1"/>
</dbReference>
<protein>
    <submittedName>
        <fullName evidence="2">DNA-binding protein YbaB</fullName>
    </submittedName>
</protein>
<dbReference type="EMBL" id="JAVDSG010000001">
    <property type="protein sequence ID" value="MDR6592457.1"/>
    <property type="molecule type" value="Genomic_DNA"/>
</dbReference>
<sequence length="169" mass="17930">MVDPQKRLQDMMRSFQEQAAKAGQLQEVMKDLRGTGRSRDGAVVVTAAPSGAVLGLQLSPAAMGRSHVALQQEILDAIRMATQDAARQLDTAVAPILGDRLEQFKQGMAASGVEPIMPSAPPPGPTGPPPAQPPFAQPSFAPPPSGQPQRNRPAPPRVEDDEPPSTYLR</sequence>
<proteinExistence type="predicted"/>
<keyword evidence="3" id="KW-1185">Reference proteome</keyword>
<dbReference type="InterPro" id="IPR036894">
    <property type="entry name" value="YbaB-like_sf"/>
</dbReference>
<dbReference type="RefSeq" id="WP_310304008.1">
    <property type="nucleotide sequence ID" value="NZ_BAAAXB010000001.1"/>
</dbReference>
<evidence type="ECO:0000313" key="2">
    <source>
        <dbReference type="EMBL" id="MDR6592457.1"/>
    </source>
</evidence>
<accession>A0ABU1PP57</accession>
<dbReference type="SUPFAM" id="SSF82607">
    <property type="entry name" value="YbaB-like"/>
    <property type="match status" value="1"/>
</dbReference>
<dbReference type="InterPro" id="IPR004401">
    <property type="entry name" value="YbaB/EbfC"/>
</dbReference>
<feature type="region of interest" description="Disordered" evidence="1">
    <location>
        <begin position="113"/>
        <end position="169"/>
    </location>
</feature>
<evidence type="ECO:0000256" key="1">
    <source>
        <dbReference type="SAM" id="MobiDB-lite"/>
    </source>
</evidence>
<organism evidence="2 3">
    <name type="scientific">Saccharothrix longispora</name>
    <dbReference type="NCBI Taxonomy" id="33920"/>
    <lineage>
        <taxon>Bacteria</taxon>
        <taxon>Bacillati</taxon>
        <taxon>Actinomycetota</taxon>
        <taxon>Actinomycetes</taxon>
        <taxon>Pseudonocardiales</taxon>
        <taxon>Pseudonocardiaceae</taxon>
        <taxon>Saccharothrix</taxon>
    </lineage>
</organism>
<comment type="caution">
    <text evidence="2">The sequence shown here is derived from an EMBL/GenBank/DDBJ whole genome shotgun (WGS) entry which is preliminary data.</text>
</comment>
<name>A0ABU1PP57_9PSEU</name>
<feature type="compositionally biased region" description="Pro residues" evidence="1">
    <location>
        <begin position="118"/>
        <end position="146"/>
    </location>
</feature>
<reference evidence="2 3" key="1">
    <citation type="submission" date="2023-07" db="EMBL/GenBank/DDBJ databases">
        <title>Sequencing the genomes of 1000 actinobacteria strains.</title>
        <authorList>
            <person name="Klenk H.-P."/>
        </authorList>
    </citation>
    <scope>NUCLEOTIDE SEQUENCE [LARGE SCALE GENOMIC DNA]</scope>
    <source>
        <strain evidence="2 3">DSM 43749</strain>
    </source>
</reference>
<dbReference type="Proteomes" id="UP001268819">
    <property type="component" value="Unassembled WGS sequence"/>
</dbReference>
<evidence type="ECO:0000313" key="3">
    <source>
        <dbReference type="Proteomes" id="UP001268819"/>
    </source>
</evidence>
<dbReference type="Pfam" id="PF02575">
    <property type="entry name" value="YbaB_DNA_bd"/>
    <property type="match status" value="1"/>
</dbReference>
<keyword evidence="2" id="KW-0238">DNA-binding</keyword>